<dbReference type="GeneID" id="95977309"/>
<protein>
    <submittedName>
        <fullName evidence="2">Uncharacterized protein</fullName>
    </submittedName>
</protein>
<gene>
    <name evidence="2" type="ORF">AAFC00_003608</name>
</gene>
<reference evidence="2 3" key="1">
    <citation type="submission" date="2024-07" db="EMBL/GenBank/DDBJ databases">
        <title>Draft sequence of the Neodothiora populina.</title>
        <authorList>
            <person name="Drown D.D."/>
            <person name="Schuette U.S."/>
            <person name="Buechlein A.B."/>
            <person name="Rusch D.R."/>
            <person name="Winton L.W."/>
            <person name="Adams G.A."/>
        </authorList>
    </citation>
    <scope>NUCLEOTIDE SEQUENCE [LARGE SCALE GENOMIC DNA]</scope>
    <source>
        <strain evidence="2 3">CPC 39397</strain>
    </source>
</reference>
<sequence length="562" mass="61952">MGGQAYLTKLALGRSAYEPIPAAPSDNEQQDMTADENEENFYSQRHDIKGNPINEDAKHRAEAQIAAKNEVLAAVGVCEKKNKEARGTSGTVSLSDEEWKVIRESENNLGETARIISECIRHASSFWLIALRRRIQAGVIDSRLPFSLLLRSEWRTFTSSGFRRACAYLMVGALPELGGQLLAIIFEYALEEAHMKLCELPFHLRFRRPGRQRMLRWIDRLNSGLLIAAQIFLSPLAVSAALQQLGFVSSTPLISLLPWSPTSALRWAWLERADPAPLGSRLLSVLLSPASLWACSNIFSQTISLGYGALPLCPDKLITGPGDQVRRPADFDEWPLKSPPSYLLPLTRLRDRVLYTVGWSSVKPKETNEEEEDDDNEDGHIFGPSFSSPSSRLSYPAPPLQNRNRILPTNDDNSNTPTRTHRTTSLATLPSHFLAFNLDSLLDQLLFLPLESLFLRALASSFAAAPGAVRSTLRGRLPSSSPPRFYSPGQGPFGRAARPLVSSGDGASGGAAGSVDWALTSGYVSKIGLCVGMQFTIDSVVWAGTYAWTRWTGTERFHWGQV</sequence>
<name>A0ABR3PFX9_9PEZI</name>
<dbReference type="Proteomes" id="UP001562354">
    <property type="component" value="Unassembled WGS sequence"/>
</dbReference>
<comment type="caution">
    <text evidence="2">The sequence shown here is derived from an EMBL/GenBank/DDBJ whole genome shotgun (WGS) entry which is preliminary data.</text>
</comment>
<feature type="compositionally biased region" description="Low complexity" evidence="1">
    <location>
        <begin position="384"/>
        <end position="395"/>
    </location>
</feature>
<dbReference type="RefSeq" id="XP_069200920.1">
    <property type="nucleotide sequence ID" value="XM_069343106.1"/>
</dbReference>
<organism evidence="2 3">
    <name type="scientific">Neodothiora populina</name>
    <dbReference type="NCBI Taxonomy" id="2781224"/>
    <lineage>
        <taxon>Eukaryota</taxon>
        <taxon>Fungi</taxon>
        <taxon>Dikarya</taxon>
        <taxon>Ascomycota</taxon>
        <taxon>Pezizomycotina</taxon>
        <taxon>Dothideomycetes</taxon>
        <taxon>Dothideomycetidae</taxon>
        <taxon>Dothideales</taxon>
        <taxon>Dothioraceae</taxon>
        <taxon>Neodothiora</taxon>
    </lineage>
</organism>
<feature type="compositionally biased region" description="Acidic residues" evidence="1">
    <location>
        <begin position="368"/>
        <end position="377"/>
    </location>
</feature>
<feature type="region of interest" description="Disordered" evidence="1">
    <location>
        <begin position="365"/>
        <end position="423"/>
    </location>
</feature>
<dbReference type="EMBL" id="JBFMKM010000008">
    <property type="protein sequence ID" value="KAL1304645.1"/>
    <property type="molecule type" value="Genomic_DNA"/>
</dbReference>
<proteinExistence type="predicted"/>
<evidence type="ECO:0000313" key="3">
    <source>
        <dbReference type="Proteomes" id="UP001562354"/>
    </source>
</evidence>
<feature type="compositionally biased region" description="Polar residues" evidence="1">
    <location>
        <begin position="410"/>
        <end position="423"/>
    </location>
</feature>
<accession>A0ABR3PFX9</accession>
<evidence type="ECO:0000313" key="2">
    <source>
        <dbReference type="EMBL" id="KAL1304645.1"/>
    </source>
</evidence>
<keyword evidence="3" id="KW-1185">Reference proteome</keyword>
<evidence type="ECO:0000256" key="1">
    <source>
        <dbReference type="SAM" id="MobiDB-lite"/>
    </source>
</evidence>